<proteinExistence type="inferred from homology"/>
<keyword evidence="5 6" id="KW-0378">Hydrolase</keyword>
<keyword evidence="9" id="KW-1185">Reference proteome</keyword>
<feature type="active site" evidence="6">
    <location>
        <position position="32"/>
    </location>
</feature>
<evidence type="ECO:0000256" key="3">
    <source>
        <dbReference type="ARBA" id="ARBA00022722"/>
    </source>
</evidence>
<keyword evidence="6" id="KW-0699">rRNA-binding</keyword>
<evidence type="ECO:0000256" key="6">
    <source>
        <dbReference type="HAMAP-Rule" id="MF_01468"/>
    </source>
</evidence>
<evidence type="ECO:0000313" key="8">
    <source>
        <dbReference type="EMBL" id="GAA6407128.1"/>
    </source>
</evidence>
<dbReference type="EMBL" id="BAABYW010000001">
    <property type="protein sequence ID" value="GAA6407128.1"/>
    <property type="molecule type" value="Genomic_DNA"/>
</dbReference>
<dbReference type="InterPro" id="IPR036389">
    <property type="entry name" value="RNase_III_sf"/>
</dbReference>
<dbReference type="PIRSF" id="PIRSF005520">
    <property type="entry name" value="UCP005520"/>
    <property type="match status" value="1"/>
</dbReference>
<keyword evidence="3 6" id="KW-0540">Nuclease</keyword>
<dbReference type="PANTHER" id="PTHR34276">
    <property type="entry name" value="MINI-RIBONUCLEASE 3"/>
    <property type="match status" value="1"/>
</dbReference>
<keyword evidence="6" id="KW-0694">RNA-binding</keyword>
<organism evidence="8 9">
    <name type="scientific">Blautia hominis</name>
    <dbReference type="NCBI Taxonomy" id="2025493"/>
    <lineage>
        <taxon>Bacteria</taxon>
        <taxon>Bacillati</taxon>
        <taxon>Bacillota</taxon>
        <taxon>Clostridia</taxon>
        <taxon>Lachnospirales</taxon>
        <taxon>Lachnospiraceae</taxon>
        <taxon>Blautia</taxon>
    </lineage>
</organism>
<keyword evidence="2 6" id="KW-0698">rRNA processing</keyword>
<evidence type="ECO:0000256" key="5">
    <source>
        <dbReference type="ARBA" id="ARBA00022801"/>
    </source>
</evidence>
<keyword evidence="6" id="KW-0460">Magnesium</keyword>
<reference evidence="8 9" key="1">
    <citation type="submission" date="2024-04" db="EMBL/GenBank/DDBJ databases">
        <title>Defined microbial consortia suppress multidrug-resistant proinflammatory Enterobacteriaceae via ecological control.</title>
        <authorList>
            <person name="Furuichi M."/>
            <person name="Kawaguchi T."/>
            <person name="Pust M."/>
            <person name="Yasuma K."/>
            <person name="Plichta D."/>
            <person name="Hasegawa N."/>
            <person name="Ohya T."/>
            <person name="Bhattarai S."/>
            <person name="Sasajima S."/>
            <person name="Aoto Y."/>
            <person name="Tuganbaev T."/>
            <person name="Yaginuma M."/>
            <person name="Ueda M."/>
            <person name="Okahashi N."/>
            <person name="Amafuji K."/>
            <person name="Kiridooshi Y."/>
            <person name="Sugita K."/>
            <person name="Strazar M."/>
            <person name="Skelly A."/>
            <person name="Suda W."/>
            <person name="Hattori M."/>
            <person name="Nakamoto N."/>
            <person name="Caballero S."/>
            <person name="Norman J."/>
            <person name="Olle B."/>
            <person name="Tanoue T."/>
            <person name="Arita M."/>
            <person name="Bucci V."/>
            <person name="Atarashi K."/>
            <person name="Xavier R."/>
            <person name="Honda K."/>
        </authorList>
    </citation>
    <scope>NUCLEOTIDE SEQUENCE [LARGE SCALE GENOMIC DNA]</scope>
    <source>
        <strain evidence="9">k04-0078-D8-1</strain>
    </source>
</reference>
<comment type="subunit">
    <text evidence="6">Homodimer.</text>
</comment>
<evidence type="ECO:0000256" key="4">
    <source>
        <dbReference type="ARBA" id="ARBA00022759"/>
    </source>
</evidence>
<gene>
    <name evidence="6" type="primary">mrnC</name>
    <name evidence="8" type="ORF">K040078D81_12450</name>
</gene>
<feature type="domain" description="RNase III" evidence="7">
    <location>
        <begin position="2"/>
        <end position="141"/>
    </location>
</feature>
<comment type="subcellular location">
    <subcellularLocation>
        <location evidence="6">Cytoplasm</location>
    </subcellularLocation>
</comment>
<protein>
    <recommendedName>
        <fullName evidence="6">Mini-ribonuclease 3</fullName>
        <shortName evidence="6">Mini-3</shortName>
        <shortName evidence="6">Mini-RNase 3</shortName>
        <ecNumber evidence="6">3.1.26.-</ecNumber>
    </recommendedName>
    <alternativeName>
        <fullName evidence="6">Mini-RNase III</fullName>
        <shortName evidence="6">Mini-III</shortName>
    </alternativeName>
</protein>
<dbReference type="InterPro" id="IPR000999">
    <property type="entry name" value="RNase_III_dom"/>
</dbReference>
<evidence type="ECO:0000256" key="2">
    <source>
        <dbReference type="ARBA" id="ARBA00022552"/>
    </source>
</evidence>
<dbReference type="SMART" id="SM00535">
    <property type="entry name" value="RIBOc"/>
    <property type="match status" value="1"/>
</dbReference>
<dbReference type="InterPro" id="IPR008226">
    <property type="entry name" value="Mini3_fam"/>
</dbReference>
<comment type="cofactor">
    <cofactor evidence="6">
        <name>Mg(2+)</name>
        <dbReference type="ChEBI" id="CHEBI:18420"/>
    </cofactor>
</comment>
<dbReference type="CDD" id="cd00593">
    <property type="entry name" value="RIBOc"/>
    <property type="match status" value="1"/>
</dbReference>
<comment type="function">
    <text evidence="6">Involved in correct processing of both the 5' and 3' ends of 23S rRNA precursor. Processes 30S rRNA precursor transcript even in absence of ribonuclease 3 (Rnc); Rnc processes 30S rRNA into smaller rRNA precursors.</text>
</comment>
<dbReference type="Pfam" id="PF00636">
    <property type="entry name" value="Ribonuclease_3"/>
    <property type="match status" value="1"/>
</dbReference>
<sequence>MEESLKMLKDMFGLEDTDIRTYSPLTLAYIGDAIYELVIRTILVEKGNTQVNKLHNRASRLVKASAQSAMIEKLKPHLTEEETAVFKRGRNAKSYTMAKNASMSDYRRATGFEALMGYLYLTEQWERMLELIKTGMEEGEADGREIPGE</sequence>
<name>A0ABQ0B6R1_9FIRM</name>
<keyword evidence="6" id="KW-0963">Cytoplasm</keyword>
<dbReference type="PANTHER" id="PTHR34276:SF1">
    <property type="entry name" value="MINI-RIBONUCLEASE 3"/>
    <property type="match status" value="1"/>
</dbReference>
<comment type="similarity">
    <text evidence="6">Belongs to the MrnC RNase family.</text>
</comment>
<accession>A0ABQ0B6R1</accession>
<evidence type="ECO:0000313" key="9">
    <source>
        <dbReference type="Proteomes" id="UP001600943"/>
    </source>
</evidence>
<dbReference type="EC" id="3.1.26.-" evidence="6"/>
<evidence type="ECO:0000256" key="1">
    <source>
        <dbReference type="ARBA" id="ARBA00022517"/>
    </source>
</evidence>
<evidence type="ECO:0000259" key="7">
    <source>
        <dbReference type="SMART" id="SM00535"/>
    </source>
</evidence>
<dbReference type="Gene3D" id="1.10.1520.10">
    <property type="entry name" value="Ribonuclease III domain"/>
    <property type="match status" value="1"/>
</dbReference>
<comment type="caution">
    <text evidence="8">The sequence shown here is derived from an EMBL/GenBank/DDBJ whole genome shotgun (WGS) entry which is preliminary data.</text>
</comment>
<dbReference type="HAMAP" id="MF_01468">
    <property type="entry name" value="RNase_Mini_III"/>
    <property type="match status" value="1"/>
</dbReference>
<dbReference type="RefSeq" id="WP_095171070.1">
    <property type="nucleotide sequence ID" value="NZ_BAABYW010000001.1"/>
</dbReference>
<keyword evidence="4 6" id="KW-0255">Endonuclease</keyword>
<dbReference type="Proteomes" id="UP001600943">
    <property type="component" value="Unassembled WGS sequence"/>
</dbReference>
<keyword evidence="1 6" id="KW-0690">Ribosome biogenesis</keyword>
<dbReference type="SUPFAM" id="SSF69065">
    <property type="entry name" value="RNase III domain-like"/>
    <property type="match status" value="1"/>
</dbReference>